<evidence type="ECO:0000256" key="1">
    <source>
        <dbReference type="SAM" id="MobiDB-lite"/>
    </source>
</evidence>
<name>A0A2R7Z169_9ACTN</name>
<proteinExistence type="predicted"/>
<keyword evidence="3" id="KW-1185">Reference proteome</keyword>
<evidence type="ECO:0000313" key="2">
    <source>
        <dbReference type="EMBL" id="PUA81889.1"/>
    </source>
</evidence>
<accession>A0A2R7Z169</accession>
<organism evidence="2 3">
    <name type="scientific">Nocardioides currus</name>
    <dbReference type="NCBI Taxonomy" id="2133958"/>
    <lineage>
        <taxon>Bacteria</taxon>
        <taxon>Bacillati</taxon>
        <taxon>Actinomycetota</taxon>
        <taxon>Actinomycetes</taxon>
        <taxon>Propionibacteriales</taxon>
        <taxon>Nocardioidaceae</taxon>
        <taxon>Nocardioides</taxon>
    </lineage>
</organism>
<dbReference type="Proteomes" id="UP000244867">
    <property type="component" value="Unassembled WGS sequence"/>
</dbReference>
<feature type="compositionally biased region" description="Low complexity" evidence="1">
    <location>
        <begin position="33"/>
        <end position="45"/>
    </location>
</feature>
<reference evidence="2 3" key="1">
    <citation type="submission" date="2018-03" db="EMBL/GenBank/DDBJ databases">
        <authorList>
            <person name="Keele B.F."/>
        </authorList>
    </citation>
    <scope>NUCLEOTIDE SEQUENCE [LARGE SCALE GENOMIC DNA]</scope>
    <source>
        <strain evidence="2 3">IB-3</strain>
    </source>
</reference>
<sequence>MSPMAETTVSGSATRDASLRTGLVLVPSRKARPASISRSVRVSAAKPVAGRTRARKKAASPPSRLNAENARRPASPVTAKS</sequence>
<evidence type="ECO:0000313" key="3">
    <source>
        <dbReference type="Proteomes" id="UP000244867"/>
    </source>
</evidence>
<feature type="region of interest" description="Disordered" evidence="1">
    <location>
        <begin position="1"/>
        <end position="81"/>
    </location>
</feature>
<dbReference type="EMBL" id="PYXZ01000002">
    <property type="protein sequence ID" value="PUA81889.1"/>
    <property type="molecule type" value="Genomic_DNA"/>
</dbReference>
<protein>
    <submittedName>
        <fullName evidence="2">Uncharacterized protein</fullName>
    </submittedName>
</protein>
<comment type="caution">
    <text evidence="2">The sequence shown here is derived from an EMBL/GenBank/DDBJ whole genome shotgun (WGS) entry which is preliminary data.</text>
</comment>
<dbReference type="AlphaFoldDB" id="A0A2R7Z169"/>
<gene>
    <name evidence="2" type="ORF">C7S10_07515</name>
</gene>
<feature type="compositionally biased region" description="Polar residues" evidence="1">
    <location>
        <begin position="1"/>
        <end position="15"/>
    </location>
</feature>